<proteinExistence type="inferred from homology"/>
<evidence type="ECO:0000313" key="4">
    <source>
        <dbReference type="Proteomes" id="UP000244855"/>
    </source>
</evidence>
<accession>A0A2V1ED15</accession>
<feature type="region of interest" description="Disordered" evidence="2">
    <location>
        <begin position="158"/>
        <end position="182"/>
    </location>
</feature>
<feature type="compositionally biased region" description="Polar residues" evidence="2">
    <location>
        <begin position="165"/>
        <end position="180"/>
    </location>
</feature>
<evidence type="ECO:0000256" key="2">
    <source>
        <dbReference type="SAM" id="MobiDB-lite"/>
    </source>
</evidence>
<dbReference type="InterPro" id="IPR047865">
    <property type="entry name" value="Ribosomal_uL10_bac_type"/>
</dbReference>
<dbReference type="SUPFAM" id="SSF160369">
    <property type="entry name" value="Ribosomal protein L10-like"/>
    <property type="match status" value="1"/>
</dbReference>
<reference evidence="3 4" key="1">
    <citation type="journal article" date="2018" name="Sci. Rep.">
        <title>Comparative genomics provides insights into the lifestyle and reveals functional heterogeneity of dark septate endophytic fungi.</title>
        <authorList>
            <person name="Knapp D.G."/>
            <person name="Nemeth J.B."/>
            <person name="Barry K."/>
            <person name="Hainaut M."/>
            <person name="Henrissat B."/>
            <person name="Johnson J."/>
            <person name="Kuo A."/>
            <person name="Lim J.H.P."/>
            <person name="Lipzen A."/>
            <person name="Nolan M."/>
            <person name="Ohm R.A."/>
            <person name="Tamas L."/>
            <person name="Grigoriev I.V."/>
            <person name="Spatafora J.W."/>
            <person name="Nagy L.G."/>
            <person name="Kovacs G.M."/>
        </authorList>
    </citation>
    <scope>NUCLEOTIDE SEQUENCE [LARGE SCALE GENOMIC DNA]</scope>
    <source>
        <strain evidence="3 4">DSE2036</strain>
    </source>
</reference>
<dbReference type="EMBL" id="KZ805300">
    <property type="protein sequence ID" value="PVI08518.1"/>
    <property type="molecule type" value="Genomic_DNA"/>
</dbReference>
<evidence type="ECO:0000313" key="3">
    <source>
        <dbReference type="EMBL" id="PVI08518.1"/>
    </source>
</evidence>
<gene>
    <name evidence="3" type="ORF">DM02DRAFT_4715</name>
</gene>
<dbReference type="PANTHER" id="PTHR11560">
    <property type="entry name" value="39S RIBOSOMAL PROTEIN L10, MITOCHONDRIAL"/>
    <property type="match status" value="1"/>
</dbReference>
<sequence length="343" mass="37824">MPPRIHLRPRALRVGTSSCPASAPIVATYASLATATTPAPPIQQTFRSTPPILRYPPTQPPSHRRPEERKTQLHRQYQSLLKSSPLILLFQHNNIKAVELMAMRRELAIALNQVDAERLKNGQEGQYADQIRLQIIQTGIFASALRVVEFFKPEDSVMDHAQHPTDPSTPTSAQIPQTSNRVDDERFAHGLSRRAWETASSRKFKTELDPLLAGPLAVVAFPAVTPQYLKAVLSILAPSKEFPAPKRKTTPDYYEPAVQVGLQKLMLLGARVEGKVFDSDGTKWVGGIEGGIDGLRAQLVHALQGIGGSLTSTLEGAGRSLWFTMESRRTDMEEKEGGGKKEE</sequence>
<dbReference type="Gene3D" id="3.30.70.1730">
    <property type="match status" value="1"/>
</dbReference>
<evidence type="ECO:0000256" key="1">
    <source>
        <dbReference type="ARBA" id="ARBA00008889"/>
    </source>
</evidence>
<dbReference type="STRING" id="97972.A0A2V1ED15"/>
<feature type="region of interest" description="Disordered" evidence="2">
    <location>
        <begin position="40"/>
        <end position="71"/>
    </location>
</feature>
<organism evidence="3 4">
    <name type="scientific">Periconia macrospinosa</name>
    <dbReference type="NCBI Taxonomy" id="97972"/>
    <lineage>
        <taxon>Eukaryota</taxon>
        <taxon>Fungi</taxon>
        <taxon>Dikarya</taxon>
        <taxon>Ascomycota</taxon>
        <taxon>Pezizomycotina</taxon>
        <taxon>Dothideomycetes</taxon>
        <taxon>Pleosporomycetidae</taxon>
        <taxon>Pleosporales</taxon>
        <taxon>Massarineae</taxon>
        <taxon>Periconiaceae</taxon>
        <taxon>Periconia</taxon>
    </lineage>
</organism>
<dbReference type="Proteomes" id="UP000244855">
    <property type="component" value="Unassembled WGS sequence"/>
</dbReference>
<dbReference type="InterPro" id="IPR043141">
    <property type="entry name" value="Ribosomal_uL10-like_sf"/>
</dbReference>
<dbReference type="AlphaFoldDB" id="A0A2V1ED15"/>
<protein>
    <recommendedName>
        <fullName evidence="5">Ribosomal protein YmL11, mitochondrial</fullName>
    </recommendedName>
</protein>
<evidence type="ECO:0008006" key="5">
    <source>
        <dbReference type="Google" id="ProtNLM"/>
    </source>
</evidence>
<dbReference type="OrthoDB" id="360689at2759"/>
<name>A0A2V1ED15_9PLEO</name>
<comment type="similarity">
    <text evidence="1">Belongs to the universal ribosomal protein uL10 family.</text>
</comment>
<keyword evidence="4" id="KW-1185">Reference proteome</keyword>